<dbReference type="Proteomes" id="UP000230729">
    <property type="component" value="Unassembled WGS sequence"/>
</dbReference>
<proteinExistence type="predicted"/>
<evidence type="ECO:0000313" key="2">
    <source>
        <dbReference type="EMBL" id="PIP33410.1"/>
    </source>
</evidence>
<gene>
    <name evidence="2" type="ORF">COX22_04525</name>
</gene>
<evidence type="ECO:0008006" key="4">
    <source>
        <dbReference type="Google" id="ProtNLM"/>
    </source>
</evidence>
<organism evidence="2 3">
    <name type="scientific">Candidatus Falkowbacteria bacterium CG23_combo_of_CG06-09_8_20_14_all_49_15</name>
    <dbReference type="NCBI Taxonomy" id="1974572"/>
    <lineage>
        <taxon>Bacteria</taxon>
        <taxon>Candidatus Falkowiibacteriota</taxon>
    </lineage>
</organism>
<dbReference type="AlphaFoldDB" id="A0A2G9ZLE4"/>
<dbReference type="EMBL" id="PCSD01000107">
    <property type="protein sequence ID" value="PIP33410.1"/>
    <property type="molecule type" value="Genomic_DNA"/>
</dbReference>
<sequence>MLNINLISPEIKKESELRKLNGLIIRLGWPLIIISTALSLYFLAGLYLLRYQIAKNTNSGISAEIFAQNSGQELKILNNAITIIDGLQAEYFDPFPLLQKIAGFSSSGVKFTQITINKTNNEAIFKGLSARRDDLLAFKKKLEESNSFQDIVLPINNLLLKENIIFDIKARITNYEN</sequence>
<comment type="caution">
    <text evidence="2">The sequence shown here is derived from an EMBL/GenBank/DDBJ whole genome shotgun (WGS) entry which is preliminary data.</text>
</comment>
<keyword evidence="1" id="KW-0472">Membrane</keyword>
<protein>
    <recommendedName>
        <fullName evidence="4">Polysaccharide chain length determinant N-terminal domain-containing protein</fullName>
    </recommendedName>
</protein>
<keyword evidence="1" id="KW-1133">Transmembrane helix</keyword>
<keyword evidence="1" id="KW-0812">Transmembrane</keyword>
<evidence type="ECO:0000313" key="3">
    <source>
        <dbReference type="Proteomes" id="UP000230729"/>
    </source>
</evidence>
<evidence type="ECO:0000256" key="1">
    <source>
        <dbReference type="SAM" id="Phobius"/>
    </source>
</evidence>
<name>A0A2G9ZLE4_9BACT</name>
<reference evidence="2 3" key="1">
    <citation type="submission" date="2017-09" db="EMBL/GenBank/DDBJ databases">
        <title>Depth-based differentiation of microbial function through sediment-hosted aquifers and enrichment of novel symbionts in the deep terrestrial subsurface.</title>
        <authorList>
            <person name="Probst A.J."/>
            <person name="Ladd B."/>
            <person name="Jarett J.K."/>
            <person name="Geller-Mcgrath D.E."/>
            <person name="Sieber C.M."/>
            <person name="Emerson J.B."/>
            <person name="Anantharaman K."/>
            <person name="Thomas B.C."/>
            <person name="Malmstrom R."/>
            <person name="Stieglmeier M."/>
            <person name="Klingl A."/>
            <person name="Woyke T."/>
            <person name="Ryan C.M."/>
            <person name="Banfield J.F."/>
        </authorList>
    </citation>
    <scope>NUCLEOTIDE SEQUENCE [LARGE SCALE GENOMIC DNA]</scope>
    <source>
        <strain evidence="2">CG23_combo_of_CG06-09_8_20_14_all_49_15</strain>
    </source>
</reference>
<accession>A0A2G9ZLE4</accession>
<feature type="transmembrane region" description="Helical" evidence="1">
    <location>
        <begin position="27"/>
        <end position="49"/>
    </location>
</feature>